<dbReference type="EMBL" id="JASHIF010000002">
    <property type="protein sequence ID" value="MDI9858087.1"/>
    <property type="molecule type" value="Genomic_DNA"/>
</dbReference>
<reference evidence="2 3" key="1">
    <citation type="submission" date="2023-05" db="EMBL/GenBank/DDBJ databases">
        <title>Novel species of genus Flectobacillus isolated from stream in China.</title>
        <authorList>
            <person name="Lu H."/>
        </authorList>
    </citation>
    <scope>NUCLEOTIDE SEQUENCE [LARGE SCALE GENOMIC DNA]</scope>
    <source>
        <strain evidence="2 3">KCTC 42575</strain>
    </source>
</reference>
<sequence length="180" mass="18593">MNKILLTLAIAISFAFSSNAQSESYVPFRVHISPFTYVIPNYTKGYGAGAGISIEPAYAINDNFVAGLKLEAALFGAGTETSSSIGAVGSYILTGDYYLGEGKSRFFGGLGVGLFSGATAAIYNTGTTPVEAAGGSGFGLVPRVGVQLSHFRLAAEYNLAPKNMSYLGLKAAITIGGGMY</sequence>
<protein>
    <recommendedName>
        <fullName evidence="4">Outer membrane protein beta-barrel domain-containing protein</fullName>
    </recommendedName>
</protein>
<dbReference type="RefSeq" id="WP_095164303.1">
    <property type="nucleotide sequence ID" value="NZ_JASHIF010000002.1"/>
</dbReference>
<proteinExistence type="predicted"/>
<gene>
    <name evidence="2" type="ORF">QM524_02585</name>
</gene>
<dbReference type="Proteomes" id="UP001236507">
    <property type="component" value="Unassembled WGS sequence"/>
</dbReference>
<feature type="chain" id="PRO_5046469561" description="Outer membrane protein beta-barrel domain-containing protein" evidence="1">
    <location>
        <begin position="21"/>
        <end position="180"/>
    </location>
</feature>
<name>A0ABT6Y3G4_9BACT</name>
<keyword evidence="3" id="KW-1185">Reference proteome</keyword>
<feature type="signal peptide" evidence="1">
    <location>
        <begin position="1"/>
        <end position="20"/>
    </location>
</feature>
<evidence type="ECO:0008006" key="4">
    <source>
        <dbReference type="Google" id="ProtNLM"/>
    </source>
</evidence>
<evidence type="ECO:0000313" key="2">
    <source>
        <dbReference type="EMBL" id="MDI9858087.1"/>
    </source>
</evidence>
<evidence type="ECO:0000256" key="1">
    <source>
        <dbReference type="SAM" id="SignalP"/>
    </source>
</evidence>
<keyword evidence="1" id="KW-0732">Signal</keyword>
<comment type="caution">
    <text evidence="2">The sequence shown here is derived from an EMBL/GenBank/DDBJ whole genome shotgun (WGS) entry which is preliminary data.</text>
</comment>
<accession>A0ABT6Y3G4</accession>
<evidence type="ECO:0000313" key="3">
    <source>
        <dbReference type="Proteomes" id="UP001236507"/>
    </source>
</evidence>
<organism evidence="2 3">
    <name type="scientific">Flectobacillus roseus</name>
    <dbReference type="NCBI Taxonomy" id="502259"/>
    <lineage>
        <taxon>Bacteria</taxon>
        <taxon>Pseudomonadati</taxon>
        <taxon>Bacteroidota</taxon>
        <taxon>Cytophagia</taxon>
        <taxon>Cytophagales</taxon>
        <taxon>Flectobacillaceae</taxon>
        <taxon>Flectobacillus</taxon>
    </lineage>
</organism>